<feature type="region of interest" description="Disordered" evidence="2">
    <location>
        <begin position="1"/>
        <end position="63"/>
    </location>
</feature>
<proteinExistence type="predicted"/>
<feature type="compositionally biased region" description="Low complexity" evidence="2">
    <location>
        <begin position="168"/>
        <end position="182"/>
    </location>
</feature>
<feature type="compositionally biased region" description="Acidic residues" evidence="2">
    <location>
        <begin position="628"/>
        <end position="639"/>
    </location>
</feature>
<dbReference type="InterPro" id="IPR009057">
    <property type="entry name" value="Homeodomain-like_sf"/>
</dbReference>
<dbReference type="CDD" id="cd00086">
    <property type="entry name" value="homeodomain"/>
    <property type="match status" value="1"/>
</dbReference>
<feature type="compositionally biased region" description="Low complexity" evidence="2">
    <location>
        <begin position="616"/>
        <end position="625"/>
    </location>
</feature>
<dbReference type="RefSeq" id="XP_019008813.1">
    <property type="nucleotide sequence ID" value="XM_019158200.1"/>
</dbReference>
<sequence>MDNEKHERISSPKGPEDASNIADEYPSPERTPATLSEHVPTKEVEQPSATQEISTQDETEADHADLHAELNQVAAQAIEAAVAAEVRAANAKVNDPVNNDTSVEVLSNGNTNGDIEMNNQNNSPTEGESSIQANQTHQHHLRNHPHQHNPRQPNFASSSSILGKRYHTSSGSPSSSSHHQHLLSQFANKPKSVVPKLSQNEQVVILREAYAKNPNPGKKELELLAEKTGRPWNKIREYFRQRRNKLRGLEDLEGMEEPGRASGWLQVAYRQAPSTSSVSQLSLYNSYKHRFDPYSITTPLLGGQELIQLACATFPGCEMAKDESEYVLKGLKEKEKEQEGENGNEGDAEEWEKGMEGLVEPLRAGSWLLSSFQHQNDPNAPSTLTQTDLYTSYAARFSSLLTNAGQSDSVQNQSVEESTQQEQDHDADMRAFEDAGLNNDQQENDQSPRHLQQHQQHQQQQQQIENENVNEHQSLASLLPSSSSNTNSGTNTNIEQIPSIKKKENRLLNPYELINLTRMTFPKCEPIIDENGKFVIKGLEKRIGHLPGSAERNREMFNFTLYNENKPGEAFVNLMKRKLGLLNSESSFINEEINNNNSKKLKINLNEENHEKEENNNNNNLQQQQQEEKEEEEEEEENLFLEKLKNEKELDEQDKELINGLKRFRNSKLGESVREVCISQ</sequence>
<dbReference type="AlphaFoldDB" id="A0A1B9HWE7"/>
<reference evidence="4" key="1">
    <citation type="submission" date="2013-07" db="EMBL/GenBank/DDBJ databases">
        <title>The Genome Sequence of Cryptococcus pinus CBS10737.</title>
        <authorList>
            <consortium name="The Broad Institute Genome Sequencing Platform"/>
            <person name="Cuomo C."/>
            <person name="Litvintseva A."/>
            <person name="Chen Y."/>
            <person name="Heitman J."/>
            <person name="Sun S."/>
            <person name="Springer D."/>
            <person name="Dromer F."/>
            <person name="Young S.K."/>
            <person name="Zeng Q."/>
            <person name="Gargeya S."/>
            <person name="Fitzgerald M."/>
            <person name="Abouelleil A."/>
            <person name="Alvarado L."/>
            <person name="Berlin A.M."/>
            <person name="Chapman S.B."/>
            <person name="Dewar J."/>
            <person name="Goldberg J."/>
            <person name="Griggs A."/>
            <person name="Gujja S."/>
            <person name="Hansen M."/>
            <person name="Howarth C."/>
            <person name="Imamovic A."/>
            <person name="Larimer J."/>
            <person name="McCowan C."/>
            <person name="Murphy C."/>
            <person name="Pearson M."/>
            <person name="Priest M."/>
            <person name="Roberts A."/>
            <person name="Saif S."/>
            <person name="Shea T."/>
            <person name="Sykes S."/>
            <person name="Wortman J."/>
            <person name="Nusbaum C."/>
            <person name="Birren B."/>
        </authorList>
    </citation>
    <scope>NUCLEOTIDE SEQUENCE [LARGE SCALE GENOMIC DNA]</scope>
    <source>
        <strain evidence="4">CBS 10737</strain>
    </source>
</reference>
<accession>A0A1B9HWE7</accession>
<dbReference type="EMBL" id="KV700116">
    <property type="protein sequence ID" value="OCF47594.1"/>
    <property type="molecule type" value="Genomic_DNA"/>
</dbReference>
<feature type="DNA-binding region" description="Homeobox" evidence="1">
    <location>
        <begin position="203"/>
        <end position="250"/>
    </location>
</feature>
<dbReference type="GeneID" id="30174866"/>
<feature type="region of interest" description="Disordered" evidence="2">
    <location>
        <begin position="438"/>
        <end position="464"/>
    </location>
</feature>
<feature type="compositionally biased region" description="Polar residues" evidence="2">
    <location>
        <begin position="96"/>
        <end position="136"/>
    </location>
</feature>
<name>A0A1B9HWE7_9TREE</name>
<dbReference type="SUPFAM" id="SSF46689">
    <property type="entry name" value="Homeodomain-like"/>
    <property type="match status" value="1"/>
</dbReference>
<feature type="region of interest" description="Disordered" evidence="2">
    <location>
        <begin position="95"/>
        <end position="158"/>
    </location>
</feature>
<keyword evidence="1" id="KW-0539">Nucleus</keyword>
<dbReference type="GO" id="GO:0005634">
    <property type="term" value="C:nucleus"/>
    <property type="evidence" value="ECO:0007669"/>
    <property type="project" value="UniProtKB-SubCell"/>
</dbReference>
<dbReference type="Gene3D" id="1.10.10.60">
    <property type="entry name" value="Homeodomain-like"/>
    <property type="match status" value="1"/>
</dbReference>
<dbReference type="PROSITE" id="PS50071">
    <property type="entry name" value="HOMEOBOX_2"/>
    <property type="match status" value="1"/>
</dbReference>
<evidence type="ECO:0000313" key="5">
    <source>
        <dbReference type="EMBL" id="WWC67621.1"/>
    </source>
</evidence>
<protein>
    <recommendedName>
        <fullName evidence="3">Homeobox domain-containing protein</fullName>
    </recommendedName>
</protein>
<reference evidence="5" key="2">
    <citation type="submission" date="2013-07" db="EMBL/GenBank/DDBJ databases">
        <authorList>
            <consortium name="The Broad Institute Genome Sequencing Platform"/>
            <person name="Cuomo C."/>
            <person name="Litvintseva A."/>
            <person name="Chen Y."/>
            <person name="Heitman J."/>
            <person name="Sun S."/>
            <person name="Springer D."/>
            <person name="Dromer F."/>
            <person name="Young S.K."/>
            <person name="Zeng Q."/>
            <person name="Gargeya S."/>
            <person name="Fitzgerald M."/>
            <person name="Abouelleil A."/>
            <person name="Alvarado L."/>
            <person name="Berlin A.M."/>
            <person name="Chapman S.B."/>
            <person name="Dewar J."/>
            <person name="Goldberg J."/>
            <person name="Griggs A."/>
            <person name="Gujja S."/>
            <person name="Hansen M."/>
            <person name="Howarth C."/>
            <person name="Imamovic A."/>
            <person name="Larimer J."/>
            <person name="McCowan C."/>
            <person name="Murphy C."/>
            <person name="Pearson M."/>
            <person name="Priest M."/>
            <person name="Roberts A."/>
            <person name="Saif S."/>
            <person name="Shea T."/>
            <person name="Sykes S."/>
            <person name="Wortman J."/>
            <person name="Nusbaum C."/>
            <person name="Birren B."/>
        </authorList>
    </citation>
    <scope>NUCLEOTIDE SEQUENCE</scope>
    <source>
        <strain evidence="5">CBS 10737</strain>
    </source>
</reference>
<feature type="compositionally biased region" description="Low complexity" evidence="2">
    <location>
        <begin position="478"/>
        <end position="493"/>
    </location>
</feature>
<feature type="region of interest" description="Disordered" evidence="2">
    <location>
        <begin position="163"/>
        <end position="182"/>
    </location>
</feature>
<dbReference type="SMART" id="SM00389">
    <property type="entry name" value="HOX"/>
    <property type="match status" value="1"/>
</dbReference>
<organism evidence="4">
    <name type="scientific">Kwoniella pini CBS 10737</name>
    <dbReference type="NCBI Taxonomy" id="1296096"/>
    <lineage>
        <taxon>Eukaryota</taxon>
        <taxon>Fungi</taxon>
        <taxon>Dikarya</taxon>
        <taxon>Basidiomycota</taxon>
        <taxon>Agaricomycotina</taxon>
        <taxon>Tremellomycetes</taxon>
        <taxon>Tremellales</taxon>
        <taxon>Cryptococcaceae</taxon>
        <taxon>Kwoniella</taxon>
    </lineage>
</organism>
<feature type="compositionally biased region" description="Polar residues" evidence="2">
    <location>
        <begin position="404"/>
        <end position="421"/>
    </location>
</feature>
<feature type="domain" description="Homeobox" evidence="3">
    <location>
        <begin position="201"/>
        <end position="249"/>
    </location>
</feature>
<feature type="compositionally biased region" description="Basic residues" evidence="2">
    <location>
        <begin position="137"/>
        <end position="149"/>
    </location>
</feature>
<dbReference type="GO" id="GO:0003677">
    <property type="term" value="F:DNA binding"/>
    <property type="evidence" value="ECO:0007669"/>
    <property type="project" value="UniProtKB-UniRule"/>
</dbReference>
<evidence type="ECO:0000259" key="3">
    <source>
        <dbReference type="PROSITE" id="PS50071"/>
    </source>
</evidence>
<dbReference type="Proteomes" id="UP000094020">
    <property type="component" value="Chromosome 2"/>
</dbReference>
<evidence type="ECO:0000256" key="2">
    <source>
        <dbReference type="SAM" id="MobiDB-lite"/>
    </source>
</evidence>
<keyword evidence="1" id="KW-0238">DNA-binding</keyword>
<comment type="subcellular location">
    <subcellularLocation>
        <location evidence="1">Nucleus</location>
    </subcellularLocation>
</comment>
<keyword evidence="6" id="KW-1185">Reference proteome</keyword>
<dbReference type="EMBL" id="CP144520">
    <property type="protein sequence ID" value="WWC67621.1"/>
    <property type="molecule type" value="Genomic_DNA"/>
</dbReference>
<reference evidence="5" key="4">
    <citation type="submission" date="2024-02" db="EMBL/GenBank/DDBJ databases">
        <title>Comparative genomics of Cryptococcus and Kwoniella reveals pathogenesis evolution and contrasting modes of karyotype evolution via chromosome fusion or intercentromeric recombination.</title>
        <authorList>
            <person name="Coelho M.A."/>
            <person name="David-Palma M."/>
            <person name="Shea T."/>
            <person name="Bowers K."/>
            <person name="McGinley-Smith S."/>
            <person name="Mohammad A.W."/>
            <person name="Gnirke A."/>
            <person name="Yurkov A.M."/>
            <person name="Nowrousian M."/>
            <person name="Sun S."/>
            <person name="Cuomo C.A."/>
            <person name="Heitman J."/>
        </authorList>
    </citation>
    <scope>NUCLEOTIDE SEQUENCE</scope>
    <source>
        <strain evidence="5">CBS 10737</strain>
    </source>
</reference>
<feature type="region of interest" description="Disordered" evidence="2">
    <location>
        <begin position="610"/>
        <end position="647"/>
    </location>
</feature>
<dbReference type="OrthoDB" id="338531at2759"/>
<evidence type="ECO:0000256" key="1">
    <source>
        <dbReference type="PROSITE-ProRule" id="PRU00108"/>
    </source>
</evidence>
<dbReference type="KEGG" id="kpin:30174866"/>
<feature type="region of interest" description="Disordered" evidence="2">
    <location>
        <begin position="478"/>
        <end position="497"/>
    </location>
</feature>
<feature type="compositionally biased region" description="Low complexity" evidence="2">
    <location>
        <begin position="453"/>
        <end position="463"/>
    </location>
</feature>
<reference evidence="4" key="3">
    <citation type="submission" date="2016-07" db="EMBL/GenBank/DDBJ databases">
        <title>Evolution of pathogenesis and genome organization in the Tremellales.</title>
        <authorList>
            <person name="Cuomo C."/>
            <person name="Litvintseva A."/>
            <person name="Heitman J."/>
            <person name="Chen Y."/>
            <person name="Sun S."/>
            <person name="Springer D."/>
            <person name="Dromer F."/>
            <person name="Young S."/>
            <person name="Zeng Q."/>
            <person name="Chapman S."/>
            <person name="Gujja S."/>
            <person name="Saif S."/>
            <person name="Birren B."/>
        </authorList>
    </citation>
    <scope>NUCLEOTIDE SEQUENCE</scope>
    <source>
        <strain evidence="4">CBS 10737</strain>
    </source>
</reference>
<evidence type="ECO:0000313" key="4">
    <source>
        <dbReference type="EMBL" id="OCF47594.1"/>
    </source>
</evidence>
<feature type="region of interest" description="Disordered" evidence="2">
    <location>
        <begin position="404"/>
        <end position="425"/>
    </location>
</feature>
<gene>
    <name evidence="4" type="ORF">I206_06497</name>
    <name evidence="5" type="ORF">I206_101531</name>
</gene>
<dbReference type="InterPro" id="IPR001356">
    <property type="entry name" value="HD"/>
</dbReference>
<keyword evidence="1" id="KW-0371">Homeobox</keyword>
<evidence type="ECO:0000313" key="6">
    <source>
        <dbReference type="Proteomes" id="UP000094020"/>
    </source>
</evidence>
<feature type="compositionally biased region" description="Basic and acidic residues" evidence="2">
    <location>
        <begin position="1"/>
        <end position="16"/>
    </location>
</feature>